<dbReference type="InterPro" id="IPR035448">
    <property type="entry name" value="PI3Kc"/>
</dbReference>
<dbReference type="PANTHER" id="PTHR10048">
    <property type="entry name" value="PHOSPHATIDYLINOSITOL KINASE"/>
    <property type="match status" value="1"/>
</dbReference>
<feature type="domain" description="C2 PI3K-type" evidence="11">
    <location>
        <begin position="691"/>
        <end position="835"/>
    </location>
</feature>
<dbReference type="Pfam" id="PF00613">
    <property type="entry name" value="PI3Ka"/>
    <property type="match status" value="1"/>
</dbReference>
<dbReference type="Gene3D" id="3.30.1010.10">
    <property type="entry name" value="Phosphatidylinositol 3-kinase Catalytic Subunit, Chain A, domain 4"/>
    <property type="match status" value="1"/>
</dbReference>
<protein>
    <submittedName>
        <fullName evidence="12">Phosphatidylinositol 3-kinase</fullName>
    </submittedName>
</protein>
<dbReference type="GO" id="GO:0016303">
    <property type="term" value="F:1-phosphatidylinositol-3-kinase activity"/>
    <property type="evidence" value="ECO:0007669"/>
    <property type="project" value="TreeGrafter"/>
</dbReference>
<dbReference type="GO" id="GO:0005524">
    <property type="term" value="F:ATP binding"/>
    <property type="evidence" value="ECO:0007669"/>
    <property type="project" value="UniProtKB-KW"/>
</dbReference>
<evidence type="ECO:0000259" key="8">
    <source>
        <dbReference type="PROSITE" id="PS50290"/>
    </source>
</evidence>
<dbReference type="SMART" id="SM00145">
    <property type="entry name" value="PI3Ka"/>
    <property type="match status" value="1"/>
</dbReference>
<dbReference type="PROSITE" id="PS00916">
    <property type="entry name" value="PI3_4_KINASE_2"/>
    <property type="match status" value="1"/>
</dbReference>
<dbReference type="SUPFAM" id="SSF56112">
    <property type="entry name" value="Protein kinase-like (PK-like)"/>
    <property type="match status" value="1"/>
</dbReference>
<evidence type="ECO:0000256" key="1">
    <source>
        <dbReference type="ARBA" id="ARBA00022679"/>
    </source>
</evidence>
<dbReference type="InterPro" id="IPR036940">
    <property type="entry name" value="PI3/4_kinase_cat_sf"/>
</dbReference>
<dbReference type="GO" id="GO:0005886">
    <property type="term" value="C:plasma membrane"/>
    <property type="evidence" value="ECO:0007669"/>
    <property type="project" value="TreeGrafter"/>
</dbReference>
<evidence type="ECO:0000259" key="9">
    <source>
        <dbReference type="PROSITE" id="PS51545"/>
    </source>
</evidence>
<evidence type="ECO:0000256" key="5">
    <source>
        <dbReference type="PROSITE-ProRule" id="PRU00880"/>
    </source>
</evidence>
<evidence type="ECO:0000259" key="10">
    <source>
        <dbReference type="PROSITE" id="PS51546"/>
    </source>
</evidence>
<dbReference type="PROSITE" id="PS50290">
    <property type="entry name" value="PI3_4_KINASE_3"/>
    <property type="match status" value="1"/>
</dbReference>
<dbReference type="EMBL" id="LODT01000039">
    <property type="protein sequence ID" value="KYQ89621.1"/>
    <property type="molecule type" value="Genomic_DNA"/>
</dbReference>
<feature type="domain" description="PIK helical" evidence="9">
    <location>
        <begin position="850"/>
        <end position="1043"/>
    </location>
</feature>
<dbReference type="InterPro" id="IPR011009">
    <property type="entry name" value="Kinase-like_dom_sf"/>
</dbReference>
<accession>A0A151Z6M8</accession>
<dbReference type="CDD" id="cd00891">
    <property type="entry name" value="PI3Kc"/>
    <property type="match status" value="1"/>
</dbReference>
<dbReference type="InterPro" id="IPR016024">
    <property type="entry name" value="ARM-type_fold"/>
</dbReference>
<dbReference type="FunFam" id="1.10.1070.11:FF:000001">
    <property type="entry name" value="Phosphatidylinositol 4,5-bisphosphate 3-kinase catalytic subunit"/>
    <property type="match status" value="1"/>
</dbReference>
<dbReference type="Gene3D" id="1.10.1070.11">
    <property type="entry name" value="Phosphatidylinositol 3-/4-kinase, catalytic domain"/>
    <property type="match status" value="1"/>
</dbReference>
<dbReference type="PANTHER" id="PTHR10048:SF55">
    <property type="entry name" value="PHOSPHATIDYLINOSITOL 3-KINASE"/>
    <property type="match status" value="1"/>
</dbReference>
<feature type="domain" description="PI3K-RBD" evidence="10">
    <location>
        <begin position="513"/>
        <end position="615"/>
    </location>
</feature>
<name>A0A151Z6M8_TIELA</name>
<comment type="similarity">
    <text evidence="5">Belongs to the PI3/PI4-kinase family.</text>
</comment>
<dbReference type="InterPro" id="IPR015433">
    <property type="entry name" value="PI3/4_kinase"/>
</dbReference>
<dbReference type="GO" id="GO:0048015">
    <property type="term" value="P:phosphatidylinositol-mediated signaling"/>
    <property type="evidence" value="ECO:0007669"/>
    <property type="project" value="TreeGrafter"/>
</dbReference>
<dbReference type="PROSITE" id="PS51545">
    <property type="entry name" value="PIK_HELICAL"/>
    <property type="match status" value="1"/>
</dbReference>
<comment type="caution">
    <text evidence="12">The sequence shown here is derived from an EMBL/GenBank/DDBJ whole genome shotgun (WGS) entry which is preliminary data.</text>
</comment>
<dbReference type="InterPro" id="IPR001263">
    <property type="entry name" value="PI3K_accessory_dom"/>
</dbReference>
<dbReference type="PROSITE" id="PS00915">
    <property type="entry name" value="PI3_4_KINASE_1"/>
    <property type="match status" value="1"/>
</dbReference>
<evidence type="ECO:0000313" key="13">
    <source>
        <dbReference type="Proteomes" id="UP000076078"/>
    </source>
</evidence>
<keyword evidence="6" id="KW-0175">Coiled coil</keyword>
<feature type="domain" description="PI3K/PI4K catalytic" evidence="8">
    <location>
        <begin position="1108"/>
        <end position="1381"/>
    </location>
</feature>
<feature type="coiled-coil region" evidence="6">
    <location>
        <begin position="13"/>
        <end position="111"/>
    </location>
</feature>
<dbReference type="SUPFAM" id="SSF49562">
    <property type="entry name" value="C2 domain (Calcium/lipid-binding domain, CaLB)"/>
    <property type="match status" value="1"/>
</dbReference>
<evidence type="ECO:0000256" key="7">
    <source>
        <dbReference type="SAM" id="MobiDB-lite"/>
    </source>
</evidence>
<dbReference type="InterPro" id="IPR018936">
    <property type="entry name" value="PI3/4_kinase_CS"/>
</dbReference>
<keyword evidence="13" id="KW-1185">Reference proteome</keyword>
<dbReference type="Pfam" id="PF00454">
    <property type="entry name" value="PI3_PI4_kinase"/>
    <property type="match status" value="1"/>
</dbReference>
<evidence type="ECO:0000256" key="2">
    <source>
        <dbReference type="ARBA" id="ARBA00022741"/>
    </source>
</evidence>
<dbReference type="InterPro" id="IPR000341">
    <property type="entry name" value="PI3K_Ras-bd_dom"/>
</dbReference>
<dbReference type="InterPro" id="IPR035892">
    <property type="entry name" value="C2_domain_sf"/>
</dbReference>
<dbReference type="InterPro" id="IPR000403">
    <property type="entry name" value="PI3/4_kinase_cat_dom"/>
</dbReference>
<evidence type="ECO:0000256" key="6">
    <source>
        <dbReference type="SAM" id="Coils"/>
    </source>
</evidence>
<reference evidence="12 13" key="1">
    <citation type="submission" date="2015-12" db="EMBL/GenBank/DDBJ databases">
        <title>Dictyostelia acquired genes for synthesis and detection of signals that induce cell-type specialization by lateral gene transfer from prokaryotes.</title>
        <authorList>
            <person name="Gloeckner G."/>
            <person name="Schaap P."/>
        </authorList>
    </citation>
    <scope>NUCLEOTIDE SEQUENCE [LARGE SCALE GENOMIC DNA]</scope>
    <source>
        <strain evidence="12 13">TK</strain>
    </source>
</reference>
<dbReference type="OMA" id="CAGCCVY"/>
<keyword evidence="4" id="KW-0067">ATP-binding</keyword>
<dbReference type="OrthoDB" id="67688at2759"/>
<dbReference type="GO" id="GO:0035005">
    <property type="term" value="F:1-phosphatidylinositol-4-phosphate 3-kinase activity"/>
    <property type="evidence" value="ECO:0007669"/>
    <property type="project" value="TreeGrafter"/>
</dbReference>
<dbReference type="InterPro" id="IPR042236">
    <property type="entry name" value="PI3K_accessory_sf"/>
</dbReference>
<dbReference type="InterPro" id="IPR002420">
    <property type="entry name" value="PI3K-type_C2_dom"/>
</dbReference>
<dbReference type="FunCoup" id="A0A151Z6M8">
    <property type="interactions" value="38"/>
</dbReference>
<dbReference type="SMART" id="SM00146">
    <property type="entry name" value="PI3Kc"/>
    <property type="match status" value="1"/>
</dbReference>
<evidence type="ECO:0000259" key="11">
    <source>
        <dbReference type="PROSITE" id="PS51547"/>
    </source>
</evidence>
<gene>
    <name evidence="12" type="ORF">DLAC_09585</name>
</gene>
<evidence type="ECO:0000256" key="3">
    <source>
        <dbReference type="ARBA" id="ARBA00022777"/>
    </source>
</evidence>
<dbReference type="Gene3D" id="1.25.40.70">
    <property type="entry name" value="Phosphatidylinositol 3-kinase, accessory domain (PIK)"/>
    <property type="match status" value="1"/>
</dbReference>
<organism evidence="12 13">
    <name type="scientific">Tieghemostelium lacteum</name>
    <name type="common">Slime mold</name>
    <name type="synonym">Dictyostelium lacteum</name>
    <dbReference type="NCBI Taxonomy" id="361077"/>
    <lineage>
        <taxon>Eukaryota</taxon>
        <taxon>Amoebozoa</taxon>
        <taxon>Evosea</taxon>
        <taxon>Eumycetozoa</taxon>
        <taxon>Dictyostelia</taxon>
        <taxon>Dictyosteliales</taxon>
        <taxon>Raperosteliaceae</taxon>
        <taxon>Tieghemostelium</taxon>
    </lineage>
</organism>
<dbReference type="PROSITE" id="PS51546">
    <property type="entry name" value="PI3K_RBD"/>
    <property type="match status" value="1"/>
</dbReference>
<keyword evidence="2" id="KW-0547">Nucleotide-binding</keyword>
<proteinExistence type="inferred from homology"/>
<dbReference type="GO" id="GO:0005942">
    <property type="term" value="C:phosphatidylinositol 3-kinase complex"/>
    <property type="evidence" value="ECO:0007669"/>
    <property type="project" value="TreeGrafter"/>
</dbReference>
<dbReference type="GO" id="GO:0016477">
    <property type="term" value="P:cell migration"/>
    <property type="evidence" value="ECO:0007669"/>
    <property type="project" value="TreeGrafter"/>
</dbReference>
<dbReference type="STRING" id="361077.A0A151Z6M8"/>
<dbReference type="SUPFAM" id="SSF48371">
    <property type="entry name" value="ARM repeat"/>
    <property type="match status" value="1"/>
</dbReference>
<dbReference type="InParanoid" id="A0A151Z6M8"/>
<keyword evidence="1" id="KW-0808">Transferase</keyword>
<feature type="coiled-coil region" evidence="6">
    <location>
        <begin position="163"/>
        <end position="210"/>
    </location>
</feature>
<evidence type="ECO:0000313" key="12">
    <source>
        <dbReference type="EMBL" id="KYQ89621.1"/>
    </source>
</evidence>
<dbReference type="Proteomes" id="UP000076078">
    <property type="component" value="Unassembled WGS sequence"/>
</dbReference>
<dbReference type="PROSITE" id="PS51547">
    <property type="entry name" value="C2_PI3K"/>
    <property type="match status" value="1"/>
</dbReference>
<feature type="region of interest" description="Disordered" evidence="7">
    <location>
        <begin position="655"/>
        <end position="676"/>
    </location>
</feature>
<sequence>MENNNNVDLNLKIKNLEKKKQDTITHYTKMEKNIIKLYNSVKLDKLKRRQDLDETTFQIQEYTDLISNLENTSNLSLKYHENERNLLLAEIKKESERLKSMESDYQTLLESDKQLSIPQQHEPISLDSTQLKDVQYQYYQLKNKVLETQILHRNKENHLRQLISEQELKIQLHENTIKEQERKAHYKLELDNLLKELEIEETKILNKSQQQHQPQSPRVITPVATIEEQLPKQPPLSSSPQPTIKSPDISKTINVKPLHFTKPPSIQYSISITPELTYPTSEIIQPIQISYSIDDDTVLSLKSKIYEYIQQSQCLPLKSEFKSIDEISLKSSSHFYFSNEPKVILKSIPYFSQQQTLTESPTLIITSKRRENQFYIQSSLIIENFIDFTKSTNEEIIYLRNKMIFFLEQIVYYQGSIRNDISSNLVTGKLNQLLLDIKSPPSNSLISRTRKPTMISGIVPDYKSITQNNNNNNNNNSNSGWKVATPTLKKELSANSVQNSSGSPSSSSLFNGQGQCTIRLYITRDIIKTFVCKIQSTIGELQDKIYQKFTKIIILSENPSSQIEEITIDEMKSRYIIKIRGLEIYLINPSQLLSSIDFINTKSRRQKKIDLLLLPASGNSPTRINNNDMYRYLNLSYKYQCELLENFEKQQLVITTPDQNQNRKNSGSGSDLQVTGKSSNGSLLNLSYNIKKKNLRIKIGGLKNFSIDLLTSQMNNSQSSIYIVCQVYQFEGTKIGEEMISPKIPITSNPSWLAWLEGVSFDKIPGNAYLYFQVKINDFLICWGKHKLWNYKNRLNFGYTVLPLTTSIPNSQITLSFEFEFNASSIMYKEDIEFQPRENNDESQHDDMAGDDEDELSHDDIKTVQSLLQRDSLSKLTPQDKESCWKFRYYIKNHCKPNSIAKLVRSVPWGDPYSTQEFYYLLRQWNKLSNPVDALELLSSKYQDTQVRKFAIENLRSMSDQEFEMYLPQIIQSIKHESYHLSLLFQFILSRALLSNYNLAGNPSSLSHSLFWLIKSELVSSQQQNQLEWYERYQLLLECYLRGCSESQLLEITKEYELYLKLKSIAIGIKSIPAAKRKEHLCSSLSNTKIPNNFLVPINTEFRGKGIDINSAKVKESKTIPLFLGLQNLDPLGDNLHVIFKAGDDLRQDQLTLQMIKLMDKLWLEEGIDLQTISYQCVATGPSEGVIEIVQDSITIAEIQKLSGGVTAAFNETAISTWLKQENPSDFEYSNSVENFIRSCAGCCVYSYILGIGDRHNDNIMIMKSGHLFHIDFGRFLGNVQTWKGIKRERAPFVFPNSFAHIIGDNFKNFEDLCCRAYNIIRKHSNVFINLFSMMISTGMPELNQEEDIHYLKDALALDLTPEQASAKFVQMISDSLKTISTDLNFAVHILANPN</sequence>
<dbReference type="GO" id="GO:0043491">
    <property type="term" value="P:phosphatidylinositol 3-kinase/protein kinase B signal transduction"/>
    <property type="evidence" value="ECO:0007669"/>
    <property type="project" value="TreeGrafter"/>
</dbReference>
<keyword evidence="3 12" id="KW-0418">Kinase</keyword>
<dbReference type="GO" id="GO:0005737">
    <property type="term" value="C:cytoplasm"/>
    <property type="evidence" value="ECO:0007669"/>
    <property type="project" value="TreeGrafter"/>
</dbReference>
<evidence type="ECO:0000256" key="4">
    <source>
        <dbReference type="ARBA" id="ARBA00022840"/>
    </source>
</evidence>